<sequence>MNTTPTEGHRLFSRVPFSAAVTLHLPDRTLEVTLLDLALKGALVQTQTPQALALQVACRLLLPLAGTGEVIKMTGHVAHLAHCRVGISCDHIELASLTLLRRLLELNTGDADLMDRELSQLFGPPQA</sequence>
<dbReference type="PIRSF" id="PIRSF028141">
    <property type="entry name" value="C-di-GMP_BP_PA4608"/>
    <property type="match status" value="1"/>
</dbReference>
<dbReference type="AlphaFoldDB" id="A0A1J5P3H3"/>
<evidence type="ECO:0000313" key="2">
    <source>
        <dbReference type="EMBL" id="OIQ65642.1"/>
    </source>
</evidence>
<name>A0A1J5P3H3_9ZZZZ</name>
<protein>
    <submittedName>
        <fullName evidence="2">Cyclic diguanosine monophosphate-binding protein</fullName>
    </submittedName>
</protein>
<evidence type="ECO:0000259" key="1">
    <source>
        <dbReference type="Pfam" id="PF07238"/>
    </source>
</evidence>
<organism evidence="2">
    <name type="scientific">mine drainage metagenome</name>
    <dbReference type="NCBI Taxonomy" id="410659"/>
    <lineage>
        <taxon>unclassified sequences</taxon>
        <taxon>metagenomes</taxon>
        <taxon>ecological metagenomes</taxon>
    </lineage>
</organism>
<proteinExistence type="predicted"/>
<reference evidence="2" key="1">
    <citation type="submission" date="2016-10" db="EMBL/GenBank/DDBJ databases">
        <title>Sequence of Gallionella enrichment culture.</title>
        <authorList>
            <person name="Poehlein A."/>
            <person name="Muehling M."/>
            <person name="Daniel R."/>
        </authorList>
    </citation>
    <scope>NUCLEOTIDE SEQUENCE</scope>
</reference>
<feature type="domain" description="PilZ" evidence="1">
    <location>
        <begin position="10"/>
        <end position="105"/>
    </location>
</feature>
<dbReference type="Gene3D" id="2.40.10.220">
    <property type="entry name" value="predicted glycosyltransferase like domains"/>
    <property type="match status" value="1"/>
</dbReference>
<dbReference type="GO" id="GO:0035438">
    <property type="term" value="F:cyclic-di-GMP binding"/>
    <property type="evidence" value="ECO:0007669"/>
    <property type="project" value="InterPro"/>
</dbReference>
<dbReference type="InterPro" id="IPR009875">
    <property type="entry name" value="PilZ_domain"/>
</dbReference>
<gene>
    <name evidence="2" type="ORF">GALL_527960</name>
</gene>
<dbReference type="InterPro" id="IPR027021">
    <property type="entry name" value="C-di-GMP_BP_PA4608"/>
</dbReference>
<dbReference type="SUPFAM" id="SSF141371">
    <property type="entry name" value="PilZ domain-like"/>
    <property type="match status" value="1"/>
</dbReference>
<dbReference type="Pfam" id="PF07238">
    <property type="entry name" value="PilZ"/>
    <property type="match status" value="1"/>
</dbReference>
<dbReference type="EMBL" id="MLJW01007163">
    <property type="protein sequence ID" value="OIQ65642.1"/>
    <property type="molecule type" value="Genomic_DNA"/>
</dbReference>
<accession>A0A1J5P3H3</accession>
<comment type="caution">
    <text evidence="2">The sequence shown here is derived from an EMBL/GenBank/DDBJ whole genome shotgun (WGS) entry which is preliminary data.</text>
</comment>